<feature type="transmembrane region" description="Helical" evidence="8">
    <location>
        <begin position="297"/>
        <end position="323"/>
    </location>
</feature>
<dbReference type="eggNOG" id="COG2814">
    <property type="taxonomic scope" value="Bacteria"/>
</dbReference>
<keyword evidence="3 8" id="KW-0813">Transport</keyword>
<dbReference type="InterPro" id="IPR036259">
    <property type="entry name" value="MFS_trans_sf"/>
</dbReference>
<sequence>MSVSSPPAAAPGERAALLSPLLAAITLALLFGLQPATTDLYLPGLPLLTREFATSVSTAQLTMSALILAFGFGQLVWGPVADRVGRRPVLLAGLALYTLAAAAGMLAQSMTLLIAARVLQGAAMAAAVVVGRAMVRDLYPPHEGAHVMSLGMSGLGIIAISSPLLGGWVTAAWGWRAPFGVVCALSLLIWIWVWRVVPETIRQRNPQALQPALLGAAWRRILAHPGFRAWAGLTAGTYAGLFMFLAGSSFVYMSVLGLSATAYGLALSTSSVAYLIGTVFCRRWLVRHGSIGAVKRAAPFTLIGGLGMAALALAGVQTVWAVLLPQLAYAFAHGVHQSCGQAGAVSFFPREAGTASALAGFVLAGVAFGVGNLLGQLMDDSALPLALGVAAASIATALIAWTRVQSHGLAAPAHA</sequence>
<keyword evidence="8" id="KW-0997">Cell inner membrane</keyword>
<feature type="transmembrane region" description="Helical" evidence="8">
    <location>
        <begin position="114"/>
        <end position="135"/>
    </location>
</feature>
<evidence type="ECO:0000256" key="7">
    <source>
        <dbReference type="ARBA" id="ARBA00023136"/>
    </source>
</evidence>
<dbReference type="InterPro" id="IPR020846">
    <property type="entry name" value="MFS_dom"/>
</dbReference>
<feature type="domain" description="Major facilitator superfamily (MFS) profile" evidence="9">
    <location>
        <begin position="20"/>
        <end position="405"/>
    </location>
</feature>
<dbReference type="GO" id="GO:0005886">
    <property type="term" value="C:plasma membrane"/>
    <property type="evidence" value="ECO:0007669"/>
    <property type="project" value="UniProtKB-SubCell"/>
</dbReference>
<feature type="transmembrane region" description="Helical" evidence="8">
    <location>
        <begin position="175"/>
        <end position="194"/>
    </location>
</feature>
<dbReference type="Proteomes" id="UP000001693">
    <property type="component" value="Chromosome"/>
</dbReference>
<dbReference type="AlphaFoldDB" id="B1Y5G7"/>
<feature type="transmembrane region" description="Helical" evidence="8">
    <location>
        <begin position="355"/>
        <end position="375"/>
    </location>
</feature>
<feature type="transmembrane region" description="Helical" evidence="8">
    <location>
        <begin position="147"/>
        <end position="169"/>
    </location>
</feature>
<feature type="transmembrane region" description="Helical" evidence="8">
    <location>
        <begin position="59"/>
        <end position="77"/>
    </location>
</feature>
<organism evidence="10 11">
    <name type="scientific">Leptothrix cholodnii (strain ATCC 51168 / LMG 8142 / SP-6)</name>
    <name type="common">Leptothrix discophora (strain SP-6)</name>
    <dbReference type="NCBI Taxonomy" id="395495"/>
    <lineage>
        <taxon>Bacteria</taxon>
        <taxon>Pseudomonadati</taxon>
        <taxon>Pseudomonadota</taxon>
        <taxon>Betaproteobacteria</taxon>
        <taxon>Burkholderiales</taxon>
        <taxon>Sphaerotilaceae</taxon>
        <taxon>Leptothrix</taxon>
    </lineage>
</organism>
<dbReference type="STRING" id="395495.Lcho_1286"/>
<feature type="transmembrane region" description="Helical" evidence="8">
    <location>
        <begin position="261"/>
        <end position="285"/>
    </location>
</feature>
<reference evidence="10 11" key="1">
    <citation type="submission" date="2008-03" db="EMBL/GenBank/DDBJ databases">
        <title>Complete sequence of Leptothrix cholodnii SP-6.</title>
        <authorList>
            <consortium name="US DOE Joint Genome Institute"/>
            <person name="Copeland A."/>
            <person name="Lucas S."/>
            <person name="Lapidus A."/>
            <person name="Glavina del Rio T."/>
            <person name="Dalin E."/>
            <person name="Tice H."/>
            <person name="Bruce D."/>
            <person name="Goodwin L."/>
            <person name="Pitluck S."/>
            <person name="Chertkov O."/>
            <person name="Brettin T."/>
            <person name="Detter J.C."/>
            <person name="Han C."/>
            <person name="Kuske C.R."/>
            <person name="Schmutz J."/>
            <person name="Larimer F."/>
            <person name="Land M."/>
            <person name="Hauser L."/>
            <person name="Kyrpides N."/>
            <person name="Lykidis A."/>
            <person name="Emerson D."/>
            <person name="Richardson P."/>
        </authorList>
    </citation>
    <scope>NUCLEOTIDE SEQUENCE [LARGE SCALE GENOMIC DNA]</scope>
    <source>
        <strain evidence="11">ATCC 51168 / LMG 8142 / SP-6</strain>
    </source>
</reference>
<keyword evidence="7 8" id="KW-0472">Membrane</keyword>
<evidence type="ECO:0000313" key="11">
    <source>
        <dbReference type="Proteomes" id="UP000001693"/>
    </source>
</evidence>
<evidence type="ECO:0000256" key="6">
    <source>
        <dbReference type="ARBA" id="ARBA00022989"/>
    </source>
</evidence>
<dbReference type="InterPro" id="IPR004812">
    <property type="entry name" value="Efflux_drug-R_Bcr/CmlA"/>
</dbReference>
<proteinExistence type="inferred from homology"/>
<feature type="transmembrane region" description="Helical" evidence="8">
    <location>
        <begin position="89"/>
        <end position="108"/>
    </location>
</feature>
<evidence type="ECO:0000313" key="10">
    <source>
        <dbReference type="EMBL" id="ACB33555.1"/>
    </source>
</evidence>
<evidence type="ECO:0000259" key="9">
    <source>
        <dbReference type="PROSITE" id="PS50850"/>
    </source>
</evidence>
<dbReference type="InterPro" id="IPR011701">
    <property type="entry name" value="MFS"/>
</dbReference>
<dbReference type="NCBIfam" id="TIGR00710">
    <property type="entry name" value="efflux_Bcr_CflA"/>
    <property type="match status" value="1"/>
</dbReference>
<comment type="subcellular location">
    <subcellularLocation>
        <location evidence="8">Cell inner membrane</location>
        <topology evidence="8">Multi-pass membrane protein</topology>
    </subcellularLocation>
    <subcellularLocation>
        <location evidence="1">Cell membrane</location>
        <topology evidence="1">Multi-pass membrane protein</topology>
    </subcellularLocation>
</comment>
<gene>
    <name evidence="10" type="ordered locus">Lcho_1286</name>
</gene>
<dbReference type="PROSITE" id="PS50850">
    <property type="entry name" value="MFS"/>
    <property type="match status" value="1"/>
</dbReference>
<accession>B1Y5G7</accession>
<dbReference type="GO" id="GO:0042910">
    <property type="term" value="F:xenobiotic transmembrane transporter activity"/>
    <property type="evidence" value="ECO:0007669"/>
    <property type="project" value="InterPro"/>
</dbReference>
<feature type="transmembrane region" description="Helical" evidence="8">
    <location>
        <begin position="229"/>
        <end position="255"/>
    </location>
</feature>
<keyword evidence="4" id="KW-1003">Cell membrane</keyword>
<dbReference type="HOGENOM" id="CLU_001265_47_0_4"/>
<dbReference type="KEGG" id="lch:Lcho_1286"/>
<evidence type="ECO:0000256" key="2">
    <source>
        <dbReference type="ARBA" id="ARBA00006236"/>
    </source>
</evidence>
<dbReference type="Pfam" id="PF07690">
    <property type="entry name" value="MFS_1"/>
    <property type="match status" value="1"/>
</dbReference>
<evidence type="ECO:0000256" key="3">
    <source>
        <dbReference type="ARBA" id="ARBA00022448"/>
    </source>
</evidence>
<evidence type="ECO:0000256" key="8">
    <source>
        <dbReference type="RuleBase" id="RU365088"/>
    </source>
</evidence>
<dbReference type="Gene3D" id="1.20.1720.10">
    <property type="entry name" value="Multidrug resistance protein D"/>
    <property type="match status" value="1"/>
</dbReference>
<dbReference type="OrthoDB" id="9814303at2"/>
<dbReference type="CDD" id="cd17320">
    <property type="entry name" value="MFS_MdfA_MDR_like"/>
    <property type="match status" value="1"/>
</dbReference>
<evidence type="ECO:0000256" key="4">
    <source>
        <dbReference type="ARBA" id="ARBA00022475"/>
    </source>
</evidence>
<comment type="similarity">
    <text evidence="2 8">Belongs to the major facilitator superfamily. Bcr/CmlA family.</text>
</comment>
<feature type="transmembrane region" description="Helical" evidence="8">
    <location>
        <begin position="382"/>
        <end position="401"/>
    </location>
</feature>
<dbReference type="GO" id="GO:1990961">
    <property type="term" value="P:xenobiotic detoxification by transmembrane export across the plasma membrane"/>
    <property type="evidence" value="ECO:0007669"/>
    <property type="project" value="InterPro"/>
</dbReference>
<keyword evidence="6 8" id="KW-1133">Transmembrane helix</keyword>
<keyword evidence="5 8" id="KW-0812">Transmembrane</keyword>
<dbReference type="SUPFAM" id="SSF103473">
    <property type="entry name" value="MFS general substrate transporter"/>
    <property type="match status" value="1"/>
</dbReference>
<dbReference type="PANTHER" id="PTHR23502:SF132">
    <property type="entry name" value="POLYAMINE TRANSPORTER 2-RELATED"/>
    <property type="match status" value="1"/>
</dbReference>
<comment type="caution">
    <text evidence="8">Lacks conserved residue(s) required for the propagation of feature annotation.</text>
</comment>
<dbReference type="RefSeq" id="WP_012346317.1">
    <property type="nucleotide sequence ID" value="NC_010524.1"/>
</dbReference>
<keyword evidence="11" id="KW-1185">Reference proteome</keyword>
<dbReference type="PANTHER" id="PTHR23502">
    <property type="entry name" value="MAJOR FACILITATOR SUPERFAMILY"/>
    <property type="match status" value="1"/>
</dbReference>
<dbReference type="EMBL" id="CP001013">
    <property type="protein sequence ID" value="ACB33555.1"/>
    <property type="molecule type" value="Genomic_DNA"/>
</dbReference>
<evidence type="ECO:0000256" key="5">
    <source>
        <dbReference type="ARBA" id="ARBA00022692"/>
    </source>
</evidence>
<evidence type="ECO:0000256" key="1">
    <source>
        <dbReference type="ARBA" id="ARBA00004651"/>
    </source>
</evidence>
<protein>
    <recommendedName>
        <fullName evidence="8">Bcr/CflA family efflux transporter</fullName>
    </recommendedName>
</protein>
<name>B1Y5G7_LEPCP</name>